<dbReference type="AlphaFoldDB" id="A0A9W7BF42"/>
<keyword evidence="2" id="KW-1185">Reference proteome</keyword>
<organism evidence="1 2">
    <name type="scientific">Triparma verrucosa</name>
    <dbReference type="NCBI Taxonomy" id="1606542"/>
    <lineage>
        <taxon>Eukaryota</taxon>
        <taxon>Sar</taxon>
        <taxon>Stramenopiles</taxon>
        <taxon>Ochrophyta</taxon>
        <taxon>Bolidophyceae</taxon>
        <taxon>Parmales</taxon>
        <taxon>Triparmaceae</taxon>
        <taxon>Triparma</taxon>
    </lineage>
</organism>
<proteinExistence type="predicted"/>
<comment type="caution">
    <text evidence="1">The sequence shown here is derived from an EMBL/GenBank/DDBJ whole genome shotgun (WGS) entry which is preliminary data.</text>
</comment>
<evidence type="ECO:0000313" key="2">
    <source>
        <dbReference type="Proteomes" id="UP001165160"/>
    </source>
</evidence>
<evidence type="ECO:0000313" key="1">
    <source>
        <dbReference type="EMBL" id="GMH87391.1"/>
    </source>
</evidence>
<dbReference type="EMBL" id="BRXX01000071">
    <property type="protein sequence ID" value="GMH87391.1"/>
    <property type="molecule type" value="Genomic_DNA"/>
</dbReference>
<sequence>MTLRLDQTGSTVLTFPSPPLPPLTLSLNTLIYSFKTLQTSSTPQPPFNYTSFPMKCYCDPGEFKDWREAFIDVVVEEGGFKVEGKVGLKRFVESVKNVKKSMG</sequence>
<dbReference type="Proteomes" id="UP001165160">
    <property type="component" value="Unassembled WGS sequence"/>
</dbReference>
<gene>
    <name evidence="1" type="ORF">TrVE_jg12468</name>
</gene>
<reference evidence="2" key="1">
    <citation type="journal article" date="2023" name="Commun. Biol.">
        <title>Genome analysis of Parmales, the sister group of diatoms, reveals the evolutionary specialization of diatoms from phago-mixotrophs to photoautotrophs.</title>
        <authorList>
            <person name="Ban H."/>
            <person name="Sato S."/>
            <person name="Yoshikawa S."/>
            <person name="Yamada K."/>
            <person name="Nakamura Y."/>
            <person name="Ichinomiya M."/>
            <person name="Sato N."/>
            <person name="Blanc-Mathieu R."/>
            <person name="Endo H."/>
            <person name="Kuwata A."/>
            <person name="Ogata H."/>
        </authorList>
    </citation>
    <scope>NUCLEOTIDE SEQUENCE [LARGE SCALE GENOMIC DNA]</scope>
    <source>
        <strain evidence="2">NIES 3699</strain>
    </source>
</reference>
<protein>
    <submittedName>
        <fullName evidence="1">Uncharacterized protein</fullName>
    </submittedName>
</protein>
<accession>A0A9W7BF42</accession>
<name>A0A9W7BF42_9STRA</name>